<dbReference type="Proteomes" id="UP001162164">
    <property type="component" value="Unassembled WGS sequence"/>
</dbReference>
<feature type="compositionally biased region" description="Basic and acidic residues" evidence="1">
    <location>
        <begin position="41"/>
        <end position="60"/>
    </location>
</feature>
<feature type="compositionally biased region" description="Basic and acidic residues" evidence="1">
    <location>
        <begin position="83"/>
        <end position="100"/>
    </location>
</feature>
<keyword evidence="3" id="KW-1185">Reference proteome</keyword>
<sequence>MINQKNYLKPVKSKLKLGLRKRNRKFFEELKRIEERIKRTFDAKYGSKETKASQEKHESEEHDEQEDHGDHFDEVLTELPTANEEKEDKQDIEKEIDIKVQTEPAQQCESNKEIQNDTTETVDHNIDENKVSQEIVLLNENLNGVNDQNSTKVEGETIL</sequence>
<reference evidence="2" key="1">
    <citation type="journal article" date="2023" name="Insect Mol. Biol.">
        <title>Genome sequencing provides insights into the evolution of gene families encoding plant cell wall-degrading enzymes in longhorned beetles.</title>
        <authorList>
            <person name="Shin N.R."/>
            <person name="Okamura Y."/>
            <person name="Kirsch R."/>
            <person name="Pauchet Y."/>
        </authorList>
    </citation>
    <scope>NUCLEOTIDE SEQUENCE</scope>
    <source>
        <strain evidence="2">MMC_N1</strain>
    </source>
</reference>
<accession>A0ABQ9IXI2</accession>
<evidence type="ECO:0000313" key="3">
    <source>
        <dbReference type="Proteomes" id="UP001162164"/>
    </source>
</evidence>
<comment type="caution">
    <text evidence="2">The sequence shown here is derived from an EMBL/GenBank/DDBJ whole genome shotgun (WGS) entry which is preliminary data.</text>
</comment>
<name>A0ABQ9IXI2_9CUCU</name>
<dbReference type="EMBL" id="JAPWTJ010002035">
    <property type="protein sequence ID" value="KAJ8968270.1"/>
    <property type="molecule type" value="Genomic_DNA"/>
</dbReference>
<feature type="region of interest" description="Disordered" evidence="1">
    <location>
        <begin position="41"/>
        <end position="122"/>
    </location>
</feature>
<organism evidence="2 3">
    <name type="scientific">Molorchus minor</name>
    <dbReference type="NCBI Taxonomy" id="1323400"/>
    <lineage>
        <taxon>Eukaryota</taxon>
        <taxon>Metazoa</taxon>
        <taxon>Ecdysozoa</taxon>
        <taxon>Arthropoda</taxon>
        <taxon>Hexapoda</taxon>
        <taxon>Insecta</taxon>
        <taxon>Pterygota</taxon>
        <taxon>Neoptera</taxon>
        <taxon>Endopterygota</taxon>
        <taxon>Coleoptera</taxon>
        <taxon>Polyphaga</taxon>
        <taxon>Cucujiformia</taxon>
        <taxon>Chrysomeloidea</taxon>
        <taxon>Cerambycidae</taxon>
        <taxon>Lamiinae</taxon>
        <taxon>Monochamini</taxon>
        <taxon>Molorchus</taxon>
    </lineage>
</organism>
<proteinExistence type="predicted"/>
<protein>
    <submittedName>
        <fullName evidence="2">Uncharacterized protein</fullName>
    </submittedName>
</protein>
<evidence type="ECO:0000313" key="2">
    <source>
        <dbReference type="EMBL" id="KAJ8968270.1"/>
    </source>
</evidence>
<gene>
    <name evidence="2" type="ORF">NQ317_008900</name>
</gene>
<feature type="compositionally biased region" description="Basic and acidic residues" evidence="1">
    <location>
        <begin position="110"/>
        <end position="122"/>
    </location>
</feature>
<evidence type="ECO:0000256" key="1">
    <source>
        <dbReference type="SAM" id="MobiDB-lite"/>
    </source>
</evidence>